<dbReference type="GO" id="GO:0003774">
    <property type="term" value="F:cytoskeletal motor activity"/>
    <property type="evidence" value="ECO:0007669"/>
    <property type="project" value="InterPro"/>
</dbReference>
<comment type="similarity">
    <text evidence="4 12">Belongs to the FliF family.</text>
</comment>
<dbReference type="KEGG" id="fbl:Fbal_2325"/>
<evidence type="ECO:0000256" key="1">
    <source>
        <dbReference type="ARBA" id="ARBA00003820"/>
    </source>
</evidence>
<keyword evidence="8 14" id="KW-1133">Transmembrane helix</keyword>
<evidence type="ECO:0000256" key="9">
    <source>
        <dbReference type="ARBA" id="ARBA00023136"/>
    </source>
</evidence>
<evidence type="ECO:0000256" key="2">
    <source>
        <dbReference type="ARBA" id="ARBA00004117"/>
    </source>
</evidence>
<feature type="domain" description="Flagellar M-ring C-terminal" evidence="16">
    <location>
        <begin position="270"/>
        <end position="421"/>
    </location>
</feature>
<evidence type="ECO:0000256" key="7">
    <source>
        <dbReference type="ARBA" id="ARBA00022692"/>
    </source>
</evidence>
<evidence type="ECO:0000256" key="6">
    <source>
        <dbReference type="ARBA" id="ARBA00022475"/>
    </source>
</evidence>
<proteinExistence type="inferred from homology"/>
<dbReference type="PIRSF" id="PIRSF004862">
    <property type="entry name" value="FliF"/>
    <property type="match status" value="1"/>
</dbReference>
<dbReference type="PANTHER" id="PTHR30046">
    <property type="entry name" value="FLAGELLAR M-RING PROTEIN"/>
    <property type="match status" value="1"/>
</dbReference>
<feature type="transmembrane region" description="Helical" evidence="14">
    <location>
        <begin position="38"/>
        <end position="59"/>
    </location>
</feature>
<dbReference type="RefSeq" id="WP_013345834.1">
    <property type="nucleotide sequence ID" value="NC_014541.1"/>
</dbReference>
<comment type="function">
    <text evidence="1 12">The M ring may be actively involved in energy transduction.</text>
</comment>
<evidence type="ECO:0000256" key="4">
    <source>
        <dbReference type="ARBA" id="ARBA00007971"/>
    </source>
</evidence>
<dbReference type="GeneID" id="67182537"/>
<evidence type="ECO:0000256" key="12">
    <source>
        <dbReference type="PIRNR" id="PIRNR004862"/>
    </source>
</evidence>
<dbReference type="Gene3D" id="3.30.300.30">
    <property type="match status" value="1"/>
</dbReference>
<dbReference type="Pfam" id="PF08345">
    <property type="entry name" value="YscJ_FliF_C"/>
    <property type="match status" value="1"/>
</dbReference>
<keyword evidence="9 14" id="KW-0472">Membrane</keyword>
<name>E1SLG4_FERBD</name>
<evidence type="ECO:0000259" key="15">
    <source>
        <dbReference type="Pfam" id="PF01514"/>
    </source>
</evidence>
<keyword evidence="17" id="KW-0282">Flagellum</keyword>
<feature type="region of interest" description="Disordered" evidence="13">
    <location>
        <begin position="296"/>
        <end position="354"/>
    </location>
</feature>
<dbReference type="GO" id="GO:0005886">
    <property type="term" value="C:plasma membrane"/>
    <property type="evidence" value="ECO:0007669"/>
    <property type="project" value="UniProtKB-SubCell"/>
</dbReference>
<keyword evidence="10 12" id="KW-0975">Bacterial flagellum</keyword>
<dbReference type="OrthoDB" id="8554211at2"/>
<keyword evidence="17" id="KW-0966">Cell projection</keyword>
<dbReference type="GO" id="GO:0009431">
    <property type="term" value="C:bacterial-type flagellum basal body, MS ring"/>
    <property type="evidence" value="ECO:0007669"/>
    <property type="project" value="InterPro"/>
</dbReference>
<dbReference type="AlphaFoldDB" id="E1SLG4"/>
<accession>E1SLG4</accession>
<keyword evidence="17" id="KW-0969">Cilium</keyword>
<dbReference type="InterPro" id="IPR000067">
    <property type="entry name" value="FlgMring_FliF"/>
</dbReference>
<dbReference type="InterPro" id="IPR043427">
    <property type="entry name" value="YscJ/FliF"/>
</dbReference>
<dbReference type="PANTHER" id="PTHR30046:SF0">
    <property type="entry name" value="FLAGELLAR M-RING PROTEIN"/>
    <property type="match status" value="1"/>
</dbReference>
<sequence>MTTATADTMTPPNEGGFMARLRGLWARWQGASRSDRQVLVIAVMATVVATVIVLVLWTASRGYRPLYGSQEGFDSAEIIEVLEAEKIPYRMQADSGQILVLEDQLGRARMTLAARGIRAKMPAGMELLDKAGALGSSQFLEEARYRLGLEGELSRTIMAMKAVRSARVHLAIPKRTLFIRQQPEKPSAAVMLELYSGATLSRDQVEAIVNLVVGAVTAMPVDAVSVVDQNGRLLSADLELAQELARSGERQLTYNQQMEQALNQRASDMLQPILGYGNYRVQVAARVNFDQIEETREQVDPENTVVTREASRSDTRGGNLAIGIPGALSNQPPATNADEEEAAPAQNLSSESERYFETSRAVRHTKFQQAQLERLSVSVLLNSEAGQWSQAQLDQLGQLVQDAIGFEAARGDSLSLHAFPFAAQPVPEMEPLPWWQTQEYQLYLRYLIGALLGLGLILFVLRPLVKHLTRTVEQEKAQAEAAQAALLPKHEPVVEPVTPELPPPGSALSVQLEHLSLLANEEPARVAEVITQWMSNNERD</sequence>
<evidence type="ECO:0000256" key="3">
    <source>
        <dbReference type="ARBA" id="ARBA00004651"/>
    </source>
</evidence>
<comment type="subunit">
    <text evidence="11">The basal body constitutes a major portion of the flagellar organelle and consists of four rings (L,P,S, and M) mounted on a central rod. The M ring is integral to the inner membrane of the cell and may be connected to the flagellar rod via the S ring. The S (supramembrane ring) lies just distal to the M ring. The L and P rings lie in the outer membrane and the periplasmic space, respectively.</text>
</comment>
<evidence type="ECO:0000256" key="13">
    <source>
        <dbReference type="SAM" id="MobiDB-lite"/>
    </source>
</evidence>
<evidence type="ECO:0000256" key="11">
    <source>
        <dbReference type="ARBA" id="ARBA00025936"/>
    </source>
</evidence>
<evidence type="ECO:0000313" key="18">
    <source>
        <dbReference type="Proteomes" id="UP000006683"/>
    </source>
</evidence>
<dbReference type="Pfam" id="PF01514">
    <property type="entry name" value="YscJ_FliF"/>
    <property type="match status" value="1"/>
</dbReference>
<dbReference type="Proteomes" id="UP000006683">
    <property type="component" value="Chromosome"/>
</dbReference>
<dbReference type="eggNOG" id="COG1766">
    <property type="taxonomic scope" value="Bacteria"/>
</dbReference>
<comment type="subcellular location">
    <subcellularLocation>
        <location evidence="2 12">Bacterial flagellum basal body</location>
    </subcellularLocation>
    <subcellularLocation>
        <location evidence="3">Cell membrane</location>
        <topology evidence="3">Multi-pass membrane protein</topology>
    </subcellularLocation>
</comment>
<protein>
    <recommendedName>
        <fullName evidence="5 12">Flagellar M-ring protein</fullName>
    </recommendedName>
</protein>
<feature type="domain" description="Flagellar M-ring N-terminal" evidence="15">
    <location>
        <begin position="61"/>
        <end position="235"/>
    </location>
</feature>
<organism evidence="17 18">
    <name type="scientific">Ferrimonas balearica (strain DSM 9799 / CCM 4581 / KCTC 23876 / PAT)</name>
    <dbReference type="NCBI Taxonomy" id="550540"/>
    <lineage>
        <taxon>Bacteria</taxon>
        <taxon>Pseudomonadati</taxon>
        <taxon>Pseudomonadota</taxon>
        <taxon>Gammaproteobacteria</taxon>
        <taxon>Alteromonadales</taxon>
        <taxon>Ferrimonadaceae</taxon>
        <taxon>Ferrimonas</taxon>
    </lineage>
</organism>
<dbReference type="InterPro" id="IPR013556">
    <property type="entry name" value="Flag_M-ring_C"/>
</dbReference>
<evidence type="ECO:0000259" key="16">
    <source>
        <dbReference type="Pfam" id="PF08345"/>
    </source>
</evidence>
<evidence type="ECO:0000313" key="17">
    <source>
        <dbReference type="EMBL" id="ADN76528.1"/>
    </source>
</evidence>
<evidence type="ECO:0000256" key="10">
    <source>
        <dbReference type="ARBA" id="ARBA00023143"/>
    </source>
</evidence>
<dbReference type="STRING" id="550540.Fbal_2325"/>
<evidence type="ECO:0000256" key="5">
    <source>
        <dbReference type="ARBA" id="ARBA00017949"/>
    </source>
</evidence>
<keyword evidence="7 14" id="KW-0812">Transmembrane</keyword>
<reference evidence="17 18" key="1">
    <citation type="journal article" date="2010" name="Stand. Genomic Sci.">
        <title>Complete genome sequence of Ferrimonas balearica type strain (PAT).</title>
        <authorList>
            <person name="Nolan M."/>
            <person name="Sikorski J."/>
            <person name="Davenport K."/>
            <person name="Lucas S."/>
            <person name="Glavina Del Rio T."/>
            <person name="Tice H."/>
            <person name="Cheng J."/>
            <person name="Goodwin L."/>
            <person name="Pitluck S."/>
            <person name="Liolios K."/>
            <person name="Ivanova N."/>
            <person name="Mavromatis K."/>
            <person name="Ovchinnikova G."/>
            <person name="Pati A."/>
            <person name="Chen A."/>
            <person name="Palaniappan K."/>
            <person name="Land M."/>
            <person name="Hauser L."/>
            <person name="Chang Y."/>
            <person name="Jeffries C."/>
            <person name="Tapia R."/>
            <person name="Brettin T."/>
            <person name="Detter J."/>
            <person name="Han C."/>
            <person name="Yasawong M."/>
            <person name="Rohde M."/>
            <person name="Tindall B."/>
            <person name="Goker M."/>
            <person name="Woyke T."/>
            <person name="Bristow J."/>
            <person name="Eisen J."/>
            <person name="Markowitz V."/>
            <person name="Hugenholtz P."/>
            <person name="Kyrpides N."/>
            <person name="Klenk H."/>
            <person name="Lapidus A."/>
        </authorList>
    </citation>
    <scope>NUCLEOTIDE SEQUENCE [LARGE SCALE GENOMIC DNA]</scope>
    <source>
        <strain evidence="18">DSM 9799 / CCM 4581 / KCTC 23876 / PAT</strain>
    </source>
</reference>
<dbReference type="NCBIfam" id="TIGR00206">
    <property type="entry name" value="fliF"/>
    <property type="match status" value="1"/>
</dbReference>
<evidence type="ECO:0000256" key="14">
    <source>
        <dbReference type="SAM" id="Phobius"/>
    </source>
</evidence>
<keyword evidence="18" id="KW-1185">Reference proteome</keyword>
<dbReference type="PRINTS" id="PR01009">
    <property type="entry name" value="FLGMRINGFLIF"/>
</dbReference>
<keyword evidence="6" id="KW-1003">Cell membrane</keyword>
<dbReference type="GO" id="GO:0071973">
    <property type="term" value="P:bacterial-type flagellum-dependent cell motility"/>
    <property type="evidence" value="ECO:0007669"/>
    <property type="project" value="InterPro"/>
</dbReference>
<dbReference type="EMBL" id="CP002209">
    <property type="protein sequence ID" value="ADN76528.1"/>
    <property type="molecule type" value="Genomic_DNA"/>
</dbReference>
<dbReference type="InterPro" id="IPR006182">
    <property type="entry name" value="FliF_N_dom"/>
</dbReference>
<dbReference type="InterPro" id="IPR045851">
    <property type="entry name" value="AMP-bd_C_sf"/>
</dbReference>
<dbReference type="HOGENOM" id="CLU_028108_1_1_6"/>
<gene>
    <name evidence="17" type="ordered locus">Fbal_2325</name>
</gene>
<evidence type="ECO:0000256" key="8">
    <source>
        <dbReference type="ARBA" id="ARBA00022989"/>
    </source>
</evidence>
<feature type="transmembrane region" description="Helical" evidence="14">
    <location>
        <begin position="443"/>
        <end position="461"/>
    </location>
</feature>